<gene>
    <name evidence="6" type="ORF">ENW96_08675</name>
</gene>
<evidence type="ECO:0000313" key="6">
    <source>
        <dbReference type="EMBL" id="HGF34445.1"/>
    </source>
</evidence>
<keyword evidence="2" id="KW-0592">Phosphate transport</keyword>
<dbReference type="EMBL" id="DTMF01000211">
    <property type="protein sequence ID" value="HGF34445.1"/>
    <property type="molecule type" value="Genomic_DNA"/>
</dbReference>
<dbReference type="PROSITE" id="PS00211">
    <property type="entry name" value="ABC_TRANSPORTER_1"/>
    <property type="match status" value="1"/>
</dbReference>
<dbReference type="InterPro" id="IPR027417">
    <property type="entry name" value="P-loop_NTPase"/>
</dbReference>
<keyword evidence="3" id="KW-0547">Nucleotide-binding</keyword>
<evidence type="ECO:0000259" key="5">
    <source>
        <dbReference type="PROSITE" id="PS50893"/>
    </source>
</evidence>
<dbReference type="GO" id="GO:0005315">
    <property type="term" value="F:phosphate transmembrane transporter activity"/>
    <property type="evidence" value="ECO:0007669"/>
    <property type="project" value="InterPro"/>
</dbReference>
<dbReference type="Gene3D" id="3.40.50.300">
    <property type="entry name" value="P-loop containing nucleotide triphosphate hydrolases"/>
    <property type="match status" value="1"/>
</dbReference>
<dbReference type="GO" id="GO:0035435">
    <property type="term" value="P:phosphate ion transmembrane transport"/>
    <property type="evidence" value="ECO:0007669"/>
    <property type="project" value="InterPro"/>
</dbReference>
<evidence type="ECO:0000256" key="2">
    <source>
        <dbReference type="ARBA" id="ARBA00022592"/>
    </source>
</evidence>
<evidence type="ECO:0000256" key="4">
    <source>
        <dbReference type="ARBA" id="ARBA00022840"/>
    </source>
</evidence>
<dbReference type="AlphaFoldDB" id="A0A7C3Z2D0"/>
<keyword evidence="1" id="KW-0813">Transport</keyword>
<reference evidence="6" key="1">
    <citation type="journal article" date="2020" name="mSystems">
        <title>Genome- and Community-Level Interaction Insights into Carbon Utilization and Element Cycling Functions of Hydrothermarchaeota in Hydrothermal Sediment.</title>
        <authorList>
            <person name="Zhou Z."/>
            <person name="Liu Y."/>
            <person name="Xu W."/>
            <person name="Pan J."/>
            <person name="Luo Z.H."/>
            <person name="Li M."/>
        </authorList>
    </citation>
    <scope>NUCLEOTIDE SEQUENCE [LARGE SCALE GENOMIC DNA]</scope>
    <source>
        <strain evidence="6">SpSt-897</strain>
    </source>
</reference>
<evidence type="ECO:0000256" key="3">
    <source>
        <dbReference type="ARBA" id="ARBA00022741"/>
    </source>
</evidence>
<accession>A0A7C3Z2D0</accession>
<proteinExistence type="predicted"/>
<dbReference type="InterPro" id="IPR017871">
    <property type="entry name" value="ABC_transporter-like_CS"/>
</dbReference>
<dbReference type="CDD" id="cd03260">
    <property type="entry name" value="ABC_PstB_phosphate_transporter"/>
    <property type="match status" value="1"/>
</dbReference>
<name>A0A7C3Z2D0_9BACT</name>
<dbReference type="GO" id="GO:0016887">
    <property type="term" value="F:ATP hydrolysis activity"/>
    <property type="evidence" value="ECO:0007669"/>
    <property type="project" value="InterPro"/>
</dbReference>
<keyword evidence="4 6" id="KW-0067">ATP-binding</keyword>
<sequence length="255" mass="28343">MDQEQTAKIRLEHLSFFYGERQALDDISFEVRANEILGLMGPARSGKSTLLKVLNRLSDLVPNARVLGRVLLEGENILDPGCDLVSLRRRVGLVLSRPVPLPRSIFDNLALAPRLAGRAGGKSLEELVETSLKAARLWDEVKDRLRDSALNLSGGQQQRLCLARTLAMEPEVILLDEPTSGLDPISTAKIEETLFQLKSSYTIILVSNNTKQIARVTDRVAFLLMSKLIEVGETSKVFTEPKDQRTDDYITGRFG</sequence>
<protein>
    <submittedName>
        <fullName evidence="6">Phosphate ABC transporter ATP-binding protein</fullName>
    </submittedName>
</protein>
<dbReference type="PROSITE" id="PS50893">
    <property type="entry name" value="ABC_TRANSPORTER_2"/>
    <property type="match status" value="1"/>
</dbReference>
<dbReference type="GO" id="GO:0016020">
    <property type="term" value="C:membrane"/>
    <property type="evidence" value="ECO:0007669"/>
    <property type="project" value="InterPro"/>
</dbReference>
<dbReference type="InterPro" id="IPR003593">
    <property type="entry name" value="AAA+_ATPase"/>
</dbReference>
<dbReference type="Pfam" id="PF00005">
    <property type="entry name" value="ABC_tran"/>
    <property type="match status" value="1"/>
</dbReference>
<dbReference type="InterPro" id="IPR005670">
    <property type="entry name" value="PstB-like"/>
</dbReference>
<dbReference type="SMART" id="SM00382">
    <property type="entry name" value="AAA"/>
    <property type="match status" value="1"/>
</dbReference>
<dbReference type="InterPro" id="IPR003439">
    <property type="entry name" value="ABC_transporter-like_ATP-bd"/>
</dbReference>
<evidence type="ECO:0000256" key="1">
    <source>
        <dbReference type="ARBA" id="ARBA00022448"/>
    </source>
</evidence>
<comment type="caution">
    <text evidence="6">The sequence shown here is derived from an EMBL/GenBank/DDBJ whole genome shotgun (WGS) entry which is preliminary data.</text>
</comment>
<organism evidence="6">
    <name type="scientific">Desulfobacca acetoxidans</name>
    <dbReference type="NCBI Taxonomy" id="60893"/>
    <lineage>
        <taxon>Bacteria</taxon>
        <taxon>Pseudomonadati</taxon>
        <taxon>Thermodesulfobacteriota</taxon>
        <taxon>Desulfobaccia</taxon>
        <taxon>Desulfobaccales</taxon>
        <taxon>Desulfobaccaceae</taxon>
        <taxon>Desulfobacca</taxon>
    </lineage>
</organism>
<dbReference type="SUPFAM" id="SSF52540">
    <property type="entry name" value="P-loop containing nucleoside triphosphate hydrolases"/>
    <property type="match status" value="1"/>
</dbReference>
<dbReference type="PANTHER" id="PTHR43423">
    <property type="entry name" value="ABC TRANSPORTER I FAMILY MEMBER 17"/>
    <property type="match status" value="1"/>
</dbReference>
<dbReference type="PANTHER" id="PTHR43423:SF1">
    <property type="entry name" value="ABC TRANSPORTER I FAMILY MEMBER 17"/>
    <property type="match status" value="1"/>
</dbReference>
<dbReference type="GO" id="GO:0005524">
    <property type="term" value="F:ATP binding"/>
    <property type="evidence" value="ECO:0007669"/>
    <property type="project" value="UniProtKB-KW"/>
</dbReference>
<feature type="domain" description="ABC transporter" evidence="5">
    <location>
        <begin position="9"/>
        <end position="250"/>
    </location>
</feature>